<dbReference type="PANTHER" id="PTHR30346">
    <property type="entry name" value="TRANSCRIPTIONAL DUAL REGULATOR HCAR-RELATED"/>
    <property type="match status" value="1"/>
</dbReference>
<keyword evidence="4" id="KW-0804">Transcription</keyword>
<dbReference type="SUPFAM" id="SSF53850">
    <property type="entry name" value="Periplasmic binding protein-like II"/>
    <property type="match status" value="1"/>
</dbReference>
<dbReference type="InterPro" id="IPR036390">
    <property type="entry name" value="WH_DNA-bd_sf"/>
</dbReference>
<proteinExistence type="inferred from homology"/>
<dbReference type="CDD" id="cd08414">
    <property type="entry name" value="PBP2_LTTR_aromatics_like"/>
    <property type="match status" value="1"/>
</dbReference>
<dbReference type="InterPro" id="IPR036388">
    <property type="entry name" value="WH-like_DNA-bd_sf"/>
</dbReference>
<reference evidence="6 7" key="1">
    <citation type="submission" date="2024-03" db="EMBL/GenBank/DDBJ databases">
        <title>Novel species of the genus Variovorax.</title>
        <authorList>
            <person name="Liu Q."/>
            <person name="Xin Y.-H."/>
        </authorList>
    </citation>
    <scope>NUCLEOTIDE SEQUENCE [LARGE SCALE GENOMIC DNA]</scope>
    <source>
        <strain evidence="6 7">KACC 18901</strain>
    </source>
</reference>
<evidence type="ECO:0000256" key="2">
    <source>
        <dbReference type="ARBA" id="ARBA00023015"/>
    </source>
</evidence>
<dbReference type="EMBL" id="JBBKZS010000001">
    <property type="protein sequence ID" value="MEJ8852974.1"/>
    <property type="molecule type" value="Genomic_DNA"/>
</dbReference>
<feature type="domain" description="HTH lysR-type" evidence="5">
    <location>
        <begin position="13"/>
        <end position="70"/>
    </location>
</feature>
<dbReference type="RefSeq" id="WP_340333088.1">
    <property type="nucleotide sequence ID" value="NZ_JBBKZS010000001.1"/>
</dbReference>
<dbReference type="SUPFAM" id="SSF46785">
    <property type="entry name" value="Winged helix' DNA-binding domain"/>
    <property type="match status" value="1"/>
</dbReference>
<evidence type="ECO:0000256" key="3">
    <source>
        <dbReference type="ARBA" id="ARBA00023125"/>
    </source>
</evidence>
<organism evidence="6 7">
    <name type="scientific">Variovorax robiniae</name>
    <dbReference type="NCBI Taxonomy" id="1836199"/>
    <lineage>
        <taxon>Bacteria</taxon>
        <taxon>Pseudomonadati</taxon>
        <taxon>Pseudomonadota</taxon>
        <taxon>Betaproteobacteria</taxon>
        <taxon>Burkholderiales</taxon>
        <taxon>Comamonadaceae</taxon>
        <taxon>Variovorax</taxon>
    </lineage>
</organism>
<comment type="similarity">
    <text evidence="1">Belongs to the LysR transcriptional regulatory family.</text>
</comment>
<comment type="caution">
    <text evidence="6">The sequence shown here is derived from an EMBL/GenBank/DDBJ whole genome shotgun (WGS) entry which is preliminary data.</text>
</comment>
<evidence type="ECO:0000313" key="6">
    <source>
        <dbReference type="EMBL" id="MEJ8852974.1"/>
    </source>
</evidence>
<sequence length="306" mass="33819">MSSPDANRLSSRIDLRHLRYFVAVAEAGSITGAAERLHLSQPPLSVTIKELEQTLDVQLFERHRNGIFLTEAGKAMLEEARSVLARAARGIEHVMQIGRGEMGEVRVGIVSSIMWGDFPQMLKAFHLRYPQVQWSLRESNPADQVIALHDHRIDVGVWRGDSQPFPGLERILISKDKLMVVLPADHPQARRRKVSLLALKSLPYLSLNTTMSSIAADSMTAMRGLGLTPEVAHVAREPQTLLALAANGLGFALLAGELARISWPGVVFKPVEEELPAADLYLHVREQAPSPAVARFIEVMRDVAKL</sequence>
<keyword evidence="7" id="KW-1185">Reference proteome</keyword>
<dbReference type="PROSITE" id="PS50931">
    <property type="entry name" value="HTH_LYSR"/>
    <property type="match status" value="1"/>
</dbReference>
<dbReference type="PRINTS" id="PR00039">
    <property type="entry name" value="HTHLYSR"/>
</dbReference>
<dbReference type="Proteomes" id="UP001367030">
    <property type="component" value="Unassembled WGS sequence"/>
</dbReference>
<dbReference type="Pfam" id="PF03466">
    <property type="entry name" value="LysR_substrate"/>
    <property type="match status" value="1"/>
</dbReference>
<keyword evidence="2" id="KW-0805">Transcription regulation</keyword>
<accession>A0ABU8X026</accession>
<evidence type="ECO:0000256" key="1">
    <source>
        <dbReference type="ARBA" id="ARBA00009437"/>
    </source>
</evidence>
<dbReference type="InterPro" id="IPR000847">
    <property type="entry name" value="LysR_HTH_N"/>
</dbReference>
<evidence type="ECO:0000256" key="4">
    <source>
        <dbReference type="ARBA" id="ARBA00023163"/>
    </source>
</evidence>
<dbReference type="Gene3D" id="1.10.10.10">
    <property type="entry name" value="Winged helix-like DNA-binding domain superfamily/Winged helix DNA-binding domain"/>
    <property type="match status" value="1"/>
</dbReference>
<gene>
    <name evidence="6" type="ORF">WKW79_00245</name>
</gene>
<dbReference type="Gene3D" id="3.40.190.10">
    <property type="entry name" value="Periplasmic binding protein-like II"/>
    <property type="match status" value="2"/>
</dbReference>
<evidence type="ECO:0000259" key="5">
    <source>
        <dbReference type="PROSITE" id="PS50931"/>
    </source>
</evidence>
<evidence type="ECO:0000313" key="7">
    <source>
        <dbReference type="Proteomes" id="UP001367030"/>
    </source>
</evidence>
<dbReference type="Pfam" id="PF00126">
    <property type="entry name" value="HTH_1"/>
    <property type="match status" value="1"/>
</dbReference>
<name>A0ABU8X026_9BURK</name>
<protein>
    <submittedName>
        <fullName evidence="6">LysR substrate-binding domain-containing protein</fullName>
    </submittedName>
</protein>
<dbReference type="PANTHER" id="PTHR30346:SF0">
    <property type="entry name" value="HCA OPERON TRANSCRIPTIONAL ACTIVATOR HCAR"/>
    <property type="match status" value="1"/>
</dbReference>
<dbReference type="InterPro" id="IPR005119">
    <property type="entry name" value="LysR_subst-bd"/>
</dbReference>
<keyword evidence="3" id="KW-0238">DNA-binding</keyword>